<dbReference type="Proteomes" id="UP000654345">
    <property type="component" value="Unassembled WGS sequence"/>
</dbReference>
<dbReference type="InterPro" id="IPR036397">
    <property type="entry name" value="RNaseH_sf"/>
</dbReference>
<dbReference type="SUPFAM" id="SSF53098">
    <property type="entry name" value="Ribonuclease H-like"/>
    <property type="match status" value="1"/>
</dbReference>
<proteinExistence type="predicted"/>
<dbReference type="InterPro" id="IPR001584">
    <property type="entry name" value="Integrase_cat-core"/>
</dbReference>
<name>A0ABQ3UVT3_9CHLR</name>
<dbReference type="InterPro" id="IPR012337">
    <property type="entry name" value="RNaseH-like_sf"/>
</dbReference>
<dbReference type="PROSITE" id="PS50994">
    <property type="entry name" value="INTEGRASE"/>
    <property type="match status" value="1"/>
</dbReference>
<sequence>MAKEPENQTRRRSIHSSRWSHDLSCVLIVLYAAIERFGAPKKLIIDNGGVFRAKQLLAICEALDIEKKYIHARQSWENLVETHFNVMRRMSQVHFEQVTSWQGAKLAHERFVTDYNQQPHWAHRKRDDHRLSPAEVLGQETGKLRTPEQLHRIFYATRHLRRLDRLGYVHFRRWKLYGEGTLARYPAVIWLHGDALTVEYRETPLA</sequence>
<dbReference type="EMBL" id="BNJG01000002">
    <property type="protein sequence ID" value="GHO56440.1"/>
    <property type="molecule type" value="Genomic_DNA"/>
</dbReference>
<keyword evidence="3" id="KW-1185">Reference proteome</keyword>
<protein>
    <recommendedName>
        <fullName evidence="1">Integrase catalytic domain-containing protein</fullName>
    </recommendedName>
</protein>
<feature type="domain" description="Integrase catalytic" evidence="1">
    <location>
        <begin position="1"/>
        <end position="141"/>
    </location>
</feature>
<dbReference type="Gene3D" id="3.30.420.10">
    <property type="entry name" value="Ribonuclease H-like superfamily/Ribonuclease H"/>
    <property type="match status" value="1"/>
</dbReference>
<evidence type="ECO:0000259" key="1">
    <source>
        <dbReference type="PROSITE" id="PS50994"/>
    </source>
</evidence>
<accession>A0ABQ3UVT3</accession>
<evidence type="ECO:0000313" key="2">
    <source>
        <dbReference type="EMBL" id="GHO56440.1"/>
    </source>
</evidence>
<reference evidence="2 3" key="1">
    <citation type="journal article" date="2021" name="Int. J. Syst. Evol. Microbiol.">
        <title>Reticulibacter mediterranei gen. nov., sp. nov., within the new family Reticulibacteraceae fam. nov., and Ktedonospora formicarum gen. nov., sp. nov., Ktedonobacter robiniae sp. nov., Dictyobacter formicarum sp. nov. and Dictyobacter arantiisoli sp. nov., belonging to the class Ktedonobacteria.</title>
        <authorList>
            <person name="Yabe S."/>
            <person name="Zheng Y."/>
            <person name="Wang C.M."/>
            <person name="Sakai Y."/>
            <person name="Abe K."/>
            <person name="Yokota A."/>
            <person name="Donadio S."/>
            <person name="Cavaletti L."/>
            <person name="Monciardini P."/>
        </authorList>
    </citation>
    <scope>NUCLEOTIDE SEQUENCE [LARGE SCALE GENOMIC DNA]</scope>
    <source>
        <strain evidence="2 3">SOSP1-30</strain>
    </source>
</reference>
<evidence type="ECO:0000313" key="3">
    <source>
        <dbReference type="Proteomes" id="UP000654345"/>
    </source>
</evidence>
<organism evidence="2 3">
    <name type="scientific">Ktedonobacter robiniae</name>
    <dbReference type="NCBI Taxonomy" id="2778365"/>
    <lineage>
        <taxon>Bacteria</taxon>
        <taxon>Bacillati</taxon>
        <taxon>Chloroflexota</taxon>
        <taxon>Ktedonobacteria</taxon>
        <taxon>Ktedonobacterales</taxon>
        <taxon>Ktedonobacteraceae</taxon>
        <taxon>Ktedonobacter</taxon>
    </lineage>
</organism>
<comment type="caution">
    <text evidence="2">The sequence shown here is derived from an EMBL/GenBank/DDBJ whole genome shotgun (WGS) entry which is preliminary data.</text>
</comment>
<gene>
    <name evidence="2" type="ORF">KSB_49150</name>
</gene>
<dbReference type="RefSeq" id="WP_201372929.1">
    <property type="nucleotide sequence ID" value="NZ_BNJG01000002.1"/>
</dbReference>